<dbReference type="InterPro" id="IPR050638">
    <property type="entry name" value="AA-Vitamin_Transporters"/>
</dbReference>
<dbReference type="PANTHER" id="PTHR32322">
    <property type="entry name" value="INNER MEMBRANE TRANSPORTER"/>
    <property type="match status" value="1"/>
</dbReference>
<feature type="transmembrane region" description="Helical" evidence="6">
    <location>
        <begin position="95"/>
        <end position="113"/>
    </location>
</feature>
<feature type="transmembrane region" description="Helical" evidence="6">
    <location>
        <begin position="264"/>
        <end position="283"/>
    </location>
</feature>
<accession>A0A1G7ETV4</accession>
<dbReference type="SUPFAM" id="SSF103481">
    <property type="entry name" value="Multidrug resistance efflux transporter EmrE"/>
    <property type="match status" value="2"/>
</dbReference>
<feature type="transmembrane region" description="Helical" evidence="6">
    <location>
        <begin position="63"/>
        <end position="89"/>
    </location>
</feature>
<evidence type="ECO:0000259" key="7">
    <source>
        <dbReference type="Pfam" id="PF00892"/>
    </source>
</evidence>
<dbReference type="InterPro" id="IPR000620">
    <property type="entry name" value="EamA_dom"/>
</dbReference>
<keyword evidence="9" id="KW-1185">Reference proteome</keyword>
<protein>
    <submittedName>
        <fullName evidence="8">Permease of the drug/metabolite transporter (DMT) superfamily</fullName>
    </submittedName>
</protein>
<evidence type="ECO:0000313" key="9">
    <source>
        <dbReference type="Proteomes" id="UP000198925"/>
    </source>
</evidence>
<gene>
    <name evidence="8" type="ORF">SAMN04487779_10971</name>
</gene>
<dbReference type="InterPro" id="IPR037185">
    <property type="entry name" value="EmrE-like"/>
</dbReference>
<dbReference type="Proteomes" id="UP000198925">
    <property type="component" value="Unassembled WGS sequence"/>
</dbReference>
<keyword evidence="5 6" id="KW-0472">Membrane</keyword>
<keyword evidence="4 6" id="KW-1133">Transmembrane helix</keyword>
<feature type="transmembrane region" description="Helical" evidence="6">
    <location>
        <begin position="177"/>
        <end position="197"/>
    </location>
</feature>
<feature type="domain" description="EamA" evidence="7">
    <location>
        <begin position="147"/>
        <end position="283"/>
    </location>
</feature>
<comment type="subcellular location">
    <subcellularLocation>
        <location evidence="1">Cell membrane</location>
        <topology evidence="1">Multi-pass membrane protein</topology>
    </subcellularLocation>
</comment>
<name>A0A1G7ETV4_9PROT</name>
<evidence type="ECO:0000256" key="3">
    <source>
        <dbReference type="ARBA" id="ARBA00022692"/>
    </source>
</evidence>
<evidence type="ECO:0000256" key="1">
    <source>
        <dbReference type="ARBA" id="ARBA00004651"/>
    </source>
</evidence>
<feature type="domain" description="EamA" evidence="7">
    <location>
        <begin position="4"/>
        <end position="135"/>
    </location>
</feature>
<dbReference type="Pfam" id="PF00892">
    <property type="entry name" value="EamA"/>
    <property type="match status" value="2"/>
</dbReference>
<dbReference type="RefSeq" id="WP_090665492.1">
    <property type="nucleotide sequence ID" value="NZ_FMZX01000097.1"/>
</dbReference>
<feature type="transmembrane region" description="Helical" evidence="6">
    <location>
        <begin position="120"/>
        <end position="138"/>
    </location>
</feature>
<feature type="transmembrane region" description="Helical" evidence="6">
    <location>
        <begin position="240"/>
        <end position="258"/>
    </location>
</feature>
<dbReference type="GO" id="GO:0005886">
    <property type="term" value="C:plasma membrane"/>
    <property type="evidence" value="ECO:0007669"/>
    <property type="project" value="UniProtKB-SubCell"/>
</dbReference>
<keyword evidence="2" id="KW-1003">Cell membrane</keyword>
<evidence type="ECO:0000256" key="6">
    <source>
        <dbReference type="SAM" id="Phobius"/>
    </source>
</evidence>
<evidence type="ECO:0000256" key="4">
    <source>
        <dbReference type="ARBA" id="ARBA00022989"/>
    </source>
</evidence>
<keyword evidence="3 6" id="KW-0812">Transmembrane</keyword>
<dbReference type="AlphaFoldDB" id="A0A1G7ETV4"/>
<reference evidence="8 9" key="1">
    <citation type="submission" date="2016-10" db="EMBL/GenBank/DDBJ databases">
        <authorList>
            <person name="de Groot N.N."/>
        </authorList>
    </citation>
    <scope>NUCLEOTIDE SEQUENCE [LARGE SCALE GENOMIC DNA]</scope>
    <source>
        <strain evidence="8 9">CPCC 100156</strain>
    </source>
</reference>
<evidence type="ECO:0000313" key="8">
    <source>
        <dbReference type="EMBL" id="SDE67120.1"/>
    </source>
</evidence>
<evidence type="ECO:0000256" key="5">
    <source>
        <dbReference type="ARBA" id="ARBA00023136"/>
    </source>
</evidence>
<organism evidence="8 9">
    <name type="scientific">Belnapia rosea</name>
    <dbReference type="NCBI Taxonomy" id="938405"/>
    <lineage>
        <taxon>Bacteria</taxon>
        <taxon>Pseudomonadati</taxon>
        <taxon>Pseudomonadota</taxon>
        <taxon>Alphaproteobacteria</taxon>
        <taxon>Acetobacterales</taxon>
        <taxon>Roseomonadaceae</taxon>
        <taxon>Belnapia</taxon>
    </lineage>
</organism>
<dbReference type="EMBL" id="FMZX01000097">
    <property type="protein sequence ID" value="SDE67120.1"/>
    <property type="molecule type" value="Genomic_DNA"/>
</dbReference>
<evidence type="ECO:0000256" key="2">
    <source>
        <dbReference type="ARBA" id="ARBA00022475"/>
    </source>
</evidence>
<feature type="transmembrane region" description="Helical" evidence="6">
    <location>
        <begin position="144"/>
        <end position="165"/>
    </location>
</feature>
<dbReference type="PANTHER" id="PTHR32322:SF18">
    <property type="entry name" value="S-ADENOSYLMETHIONINE_S-ADENOSYLHOMOCYSTEINE TRANSPORTER"/>
    <property type="match status" value="1"/>
</dbReference>
<sequence length="299" mass="31873">MTWLLLLIVWLCWGLSYPFMAWTLEAVDLITARLLANAGAGTLLLLLCLRVPGRRILLYRDEWYGVLTLSLMIMVVFPFALIAGVMLIGPGQAAILNYTMPLWASVLAVPVLRERLDRRTLMALGLGLAAVLLVLAGTTGPEGASGLGVALGLAAGATFGAGTVLSKKLRFRSPVLLITAWQLLLGTPPAIAVWLVLHDHTYLHPDAGRGLFGLFYMVVFANALAYAAWFPVVGRLKASVASLSLLVVPCIGVASSAVLVQRAFGPYDVAALACVLGAIALVVRRPKAPRAVETHQQAD</sequence>
<feature type="transmembrane region" description="Helical" evidence="6">
    <location>
        <begin position="209"/>
        <end position="228"/>
    </location>
</feature>
<feature type="transmembrane region" description="Helical" evidence="6">
    <location>
        <begin position="33"/>
        <end position="51"/>
    </location>
</feature>
<proteinExistence type="predicted"/>